<evidence type="ECO:0000256" key="2">
    <source>
        <dbReference type="ARBA" id="ARBA00022679"/>
    </source>
</evidence>
<dbReference type="InterPro" id="IPR043502">
    <property type="entry name" value="DNA/RNA_pol_sf"/>
</dbReference>
<evidence type="ECO:0000256" key="1">
    <source>
        <dbReference type="ARBA" id="ARBA00022484"/>
    </source>
</evidence>
<dbReference type="Gene3D" id="3.30.70.270">
    <property type="match status" value="1"/>
</dbReference>
<keyword evidence="6" id="KW-0693">Viral RNA replication</keyword>
<dbReference type="GO" id="GO:0016787">
    <property type="term" value="F:hydrolase activity"/>
    <property type="evidence" value="ECO:0007669"/>
    <property type="project" value="UniProtKB-KW"/>
</dbReference>
<dbReference type="InterPro" id="IPR043128">
    <property type="entry name" value="Rev_trsase/Diguanyl_cyclase"/>
</dbReference>
<dbReference type="Gene3D" id="1.20.960.20">
    <property type="match status" value="1"/>
</dbReference>
<keyword evidence="3" id="KW-0548">Nucleotidyltransferase</keyword>
<dbReference type="EMBL" id="KR072984">
    <property type="protein sequence ID" value="AKI82129.1"/>
    <property type="molecule type" value="Genomic_RNA"/>
</dbReference>
<dbReference type="GO" id="GO:0006351">
    <property type="term" value="P:DNA-templated transcription"/>
    <property type="evidence" value="ECO:0007669"/>
    <property type="project" value="InterPro"/>
</dbReference>
<dbReference type="SUPFAM" id="SSF56672">
    <property type="entry name" value="DNA/RNA polymerases"/>
    <property type="match status" value="1"/>
</dbReference>
<dbReference type="GO" id="GO:0000166">
    <property type="term" value="F:nucleotide binding"/>
    <property type="evidence" value="ECO:0007669"/>
    <property type="project" value="UniProtKB-KW"/>
</dbReference>
<protein>
    <submittedName>
        <fullName evidence="8">Polyprotein</fullName>
    </submittedName>
</protein>
<evidence type="ECO:0000256" key="3">
    <source>
        <dbReference type="ARBA" id="ARBA00022695"/>
    </source>
</evidence>
<feature type="non-terminal residue" evidence="8">
    <location>
        <position position="1"/>
    </location>
</feature>
<name>A0A0G2Y757_9PICO</name>
<keyword evidence="2" id="KW-0808">Transferase</keyword>
<dbReference type="InterPro" id="IPR001205">
    <property type="entry name" value="RNA-dir_pol_C"/>
</dbReference>
<evidence type="ECO:0000256" key="5">
    <source>
        <dbReference type="ARBA" id="ARBA00022801"/>
    </source>
</evidence>
<organism evidence="8">
    <name type="scientific">Sakobuvirus fur seal/ATROP22/BR/2012</name>
    <dbReference type="NCBI Taxonomy" id="1659790"/>
    <lineage>
        <taxon>Viruses</taxon>
        <taxon>Riboviria</taxon>
        <taxon>Orthornavirae</taxon>
        <taxon>Pisuviricota</taxon>
        <taxon>Pisoniviricetes</taxon>
        <taxon>Picornavirales</taxon>
        <taxon>Picornaviridae</taxon>
        <taxon>Kodimesavirinae</taxon>
        <taxon>Sakobuvirus</taxon>
    </lineage>
</organism>
<evidence type="ECO:0000259" key="7">
    <source>
        <dbReference type="Pfam" id="PF00680"/>
    </source>
</evidence>
<proteinExistence type="predicted"/>
<evidence type="ECO:0000313" key="8">
    <source>
        <dbReference type="EMBL" id="AKI82129.1"/>
    </source>
</evidence>
<keyword evidence="5" id="KW-0378">Hydrolase</keyword>
<dbReference type="GO" id="GO:0003723">
    <property type="term" value="F:RNA binding"/>
    <property type="evidence" value="ECO:0007669"/>
    <property type="project" value="InterPro"/>
</dbReference>
<evidence type="ECO:0000256" key="6">
    <source>
        <dbReference type="ARBA" id="ARBA00022953"/>
    </source>
</evidence>
<keyword evidence="1" id="KW-0696">RNA-directed RNA polymerase</keyword>
<reference evidence="8" key="1">
    <citation type="journal article" date="2016" name="PLoS ONE">
        <title>Metagenomic Survey of Viral Diversity Obtained from Feces of Subantarctic and South American Fur Seals.</title>
        <authorList>
            <person name="Kluge M."/>
            <person name="Campos F.S."/>
            <person name="Tavares M."/>
            <person name="de Amorim D.B."/>
            <person name="Valdez F.P."/>
            <person name="Giongo A."/>
            <person name="Roehe P.M."/>
            <person name="Franco A.C."/>
        </authorList>
    </citation>
    <scope>NUCLEOTIDE SEQUENCE</scope>
    <source>
        <strain evidence="8">Fur seal/ATROP22/BR/2012</strain>
    </source>
</reference>
<dbReference type="Pfam" id="PF00680">
    <property type="entry name" value="RdRP_1"/>
    <property type="match status" value="1"/>
</dbReference>
<feature type="domain" description="RNA-directed RNA polymerase C-terminal" evidence="7">
    <location>
        <begin position="1"/>
        <end position="113"/>
    </location>
</feature>
<evidence type="ECO:0000256" key="4">
    <source>
        <dbReference type="ARBA" id="ARBA00022741"/>
    </source>
</evidence>
<feature type="non-terminal residue" evidence="8">
    <location>
        <position position="143"/>
    </location>
</feature>
<dbReference type="GO" id="GO:0003968">
    <property type="term" value="F:RNA-directed RNA polymerase activity"/>
    <property type="evidence" value="ECO:0007669"/>
    <property type="project" value="UniProtKB-KW"/>
</dbReference>
<accession>A0A0G2Y757</accession>
<sequence>TYGDDVLYATEPSIHPSFVKDFYDKHTPLVVTPASKSGTFPEDSSIYTVIFLKRHFVPDEIYPCFFHPVMDPATYEQSVMWTRGGPFQAQIDSLSYLAFHSGPRNYARWCDKVRAQCEANGVSVNFLPYTYLQSRWLQSLMSC</sequence>
<keyword evidence="4" id="KW-0547">Nucleotide-binding</keyword>